<comment type="function">
    <text evidence="13">Proteolytically removes the C-terminal three residues of farnesylated proteins.</text>
</comment>
<keyword evidence="4 12" id="KW-0479">Metal-binding</keyword>
<evidence type="ECO:0000256" key="10">
    <source>
        <dbReference type="ARBA" id="ARBA00023136"/>
    </source>
</evidence>
<dbReference type="GO" id="GO:0046872">
    <property type="term" value="F:metal ion binding"/>
    <property type="evidence" value="ECO:0007669"/>
    <property type="project" value="UniProtKB-UniRule"/>
</dbReference>
<evidence type="ECO:0000256" key="7">
    <source>
        <dbReference type="ARBA" id="ARBA00022833"/>
    </source>
</evidence>
<organism evidence="16 17">
    <name type="scientific">Thalassiosira oceanica</name>
    <name type="common">Marine diatom</name>
    <dbReference type="NCBI Taxonomy" id="159749"/>
    <lineage>
        <taxon>Eukaryota</taxon>
        <taxon>Sar</taxon>
        <taxon>Stramenopiles</taxon>
        <taxon>Ochrophyta</taxon>
        <taxon>Bacillariophyta</taxon>
        <taxon>Coscinodiscophyceae</taxon>
        <taxon>Thalassiosirophycidae</taxon>
        <taxon>Thalassiosirales</taxon>
        <taxon>Thalassiosiraceae</taxon>
        <taxon>Thalassiosira</taxon>
    </lineage>
</organism>
<keyword evidence="8 13" id="KW-1133">Transmembrane helix</keyword>
<comment type="caution">
    <text evidence="16">The sequence shown here is derived from an EMBL/GenBank/DDBJ whole genome shotgun (WGS) entry which is preliminary data.</text>
</comment>
<evidence type="ECO:0000256" key="3">
    <source>
        <dbReference type="ARBA" id="ARBA00022692"/>
    </source>
</evidence>
<proteinExistence type="inferred from homology"/>
<feature type="binding site" evidence="12">
    <location>
        <position position="349"/>
    </location>
    <ligand>
        <name>Zn(2+)</name>
        <dbReference type="ChEBI" id="CHEBI:29105"/>
        <note>catalytic</note>
    </ligand>
</feature>
<reference evidence="16 17" key="1">
    <citation type="journal article" date="2012" name="Genome Biol.">
        <title>Genome and low-iron response of an oceanic diatom adapted to chronic iron limitation.</title>
        <authorList>
            <person name="Lommer M."/>
            <person name="Specht M."/>
            <person name="Roy A.S."/>
            <person name="Kraemer L."/>
            <person name="Andreson R."/>
            <person name="Gutowska M.A."/>
            <person name="Wolf J."/>
            <person name="Bergner S.V."/>
            <person name="Schilhabel M.B."/>
            <person name="Klostermeier U.C."/>
            <person name="Beiko R.G."/>
            <person name="Rosenstiel P."/>
            <person name="Hippler M."/>
            <person name="Laroche J."/>
        </authorList>
    </citation>
    <scope>NUCLEOTIDE SEQUENCE [LARGE SCALE GENOMIC DNA]</scope>
    <source>
        <strain evidence="16 17">CCMP1005</strain>
    </source>
</reference>
<dbReference type="Pfam" id="PF01435">
    <property type="entry name" value="Peptidase_M48"/>
    <property type="match status" value="1"/>
</dbReference>
<accession>K0QZH4</accession>
<dbReference type="OMA" id="FALCYMW"/>
<gene>
    <name evidence="16" type="ORF">THAOC_37888</name>
</gene>
<dbReference type="GO" id="GO:0004222">
    <property type="term" value="F:metalloendopeptidase activity"/>
    <property type="evidence" value="ECO:0007669"/>
    <property type="project" value="UniProtKB-UniRule"/>
</dbReference>
<evidence type="ECO:0000259" key="15">
    <source>
        <dbReference type="Pfam" id="PF16491"/>
    </source>
</evidence>
<evidence type="ECO:0000256" key="2">
    <source>
        <dbReference type="ARBA" id="ARBA00022670"/>
    </source>
</evidence>
<comment type="subcellular location">
    <subcellularLocation>
        <location evidence="1 13">Endoplasmic reticulum membrane</location>
        <topology evidence="1 13">Multi-pass membrane protein</topology>
    </subcellularLocation>
</comment>
<feature type="transmembrane region" description="Helical" evidence="13">
    <location>
        <begin position="247"/>
        <end position="270"/>
    </location>
</feature>
<keyword evidence="17" id="KW-1185">Reference proteome</keyword>
<dbReference type="InterPro" id="IPR032456">
    <property type="entry name" value="Peptidase_M48_N"/>
</dbReference>
<comment type="caution">
    <text evidence="13">Lacks conserved residue(s) required for the propagation of feature annotation.</text>
</comment>
<evidence type="ECO:0000313" key="17">
    <source>
        <dbReference type="Proteomes" id="UP000266841"/>
    </source>
</evidence>
<dbReference type="AlphaFoldDB" id="K0QZH4"/>
<comment type="similarity">
    <text evidence="13">Belongs to the peptidase M48A family.</text>
</comment>
<name>K0QZH4_THAOC</name>
<keyword evidence="7 12" id="KW-0862">Zinc</keyword>
<protein>
    <recommendedName>
        <fullName evidence="13">CAAX prenyl protease</fullName>
        <ecNumber evidence="13">3.4.24.84</ecNumber>
    </recommendedName>
</protein>
<comment type="catalytic activity">
    <reaction evidence="11 13">
        <text>Hydrolyzes the peptide bond -P2-(S-farnesyl or geranylgeranyl)C-P1'-P2'-P3'-COOH where P1' and P2' are amino acids with aliphatic side chains and P3' is any C-terminal residue.</text>
        <dbReference type="EC" id="3.4.24.84"/>
    </reaction>
</comment>
<dbReference type="PANTHER" id="PTHR10120">
    <property type="entry name" value="CAAX PRENYL PROTEASE 1"/>
    <property type="match status" value="1"/>
</dbReference>
<dbReference type="CDD" id="cd07343">
    <property type="entry name" value="M48A_Zmpste24p_like"/>
    <property type="match status" value="1"/>
</dbReference>
<evidence type="ECO:0000256" key="9">
    <source>
        <dbReference type="ARBA" id="ARBA00023049"/>
    </source>
</evidence>
<comment type="cofactor">
    <cofactor evidence="12 13">
        <name>Zn(2+)</name>
        <dbReference type="ChEBI" id="CHEBI:29105"/>
    </cofactor>
    <text evidence="12 13">Binds 1 zinc ion per subunit.</text>
</comment>
<keyword evidence="10 13" id="KW-0472">Membrane</keyword>
<evidence type="ECO:0000256" key="13">
    <source>
        <dbReference type="RuleBase" id="RU366005"/>
    </source>
</evidence>
<dbReference type="Proteomes" id="UP000266841">
    <property type="component" value="Unassembled WGS sequence"/>
</dbReference>
<dbReference type="EC" id="3.4.24.84" evidence="13"/>
<dbReference type="EMBL" id="AGNL01050828">
    <property type="protein sequence ID" value="EJK43644.1"/>
    <property type="molecule type" value="Genomic_DNA"/>
</dbReference>
<dbReference type="eggNOG" id="KOG2719">
    <property type="taxonomic scope" value="Eukaryota"/>
</dbReference>
<evidence type="ECO:0000259" key="14">
    <source>
        <dbReference type="Pfam" id="PF01435"/>
    </source>
</evidence>
<dbReference type="GO" id="GO:0005789">
    <property type="term" value="C:endoplasmic reticulum membrane"/>
    <property type="evidence" value="ECO:0007669"/>
    <property type="project" value="UniProtKB-SubCell"/>
</dbReference>
<keyword evidence="6 13" id="KW-0256">Endoplasmic reticulum</keyword>
<sequence length="477" mass="53629">MDLTIVPRYTQASAGAYVGKAAGTVDDLFGKYALVGTLVFVVVVFTFEMWLNLRQRRTYHSRKFPAHVEATVSKIDIQRSKEGKKLKQSEDAIADSKDKVDPDAPLLPQLKSKFLSSQSYGLDKINFGIISACWGLAHSLCWTLIGAFPYMWDLSCHWGSKLGWTEEDDEIKISLVFLLLEVLSSTLMSLPFEIYSTFRIEKKHGFNKTTPHLFLTDKIKTLGLTAAIGGPAAAAVLKLIRWGGDRFYIYLWAFTFLFTTVMMTILPTFIMPLFNKYEPLPDGSLKDQINSLADKIQFPLTKLFVVDGSKRSGHSNAYMFGFRRNKRIVLYDTLISQVTEEELCAILGHELGTSEWEPRTHFYIMVVPHPIYDSQDIGLEDTRHSISASRRHILVLLSSSSLCASVASVLCMHLGLMTAHGRVKLGFGQQLQSGLCKINIENLGALSPDRLYSTYHYSHPPLTERLSAMMALDSKMK</sequence>
<evidence type="ECO:0000256" key="1">
    <source>
        <dbReference type="ARBA" id="ARBA00004477"/>
    </source>
</evidence>
<evidence type="ECO:0000256" key="12">
    <source>
        <dbReference type="PIRSR" id="PIRSR627057-2"/>
    </source>
</evidence>
<feature type="domain" description="CAAX prenyl protease 1 N-terminal" evidence="15">
    <location>
        <begin position="112"/>
        <end position="276"/>
    </location>
</feature>
<dbReference type="GO" id="GO:0071586">
    <property type="term" value="P:CAAX-box protein processing"/>
    <property type="evidence" value="ECO:0007669"/>
    <property type="project" value="UniProtKB-UniRule"/>
</dbReference>
<evidence type="ECO:0000256" key="11">
    <source>
        <dbReference type="ARBA" id="ARBA00044456"/>
    </source>
</evidence>
<evidence type="ECO:0000313" key="16">
    <source>
        <dbReference type="EMBL" id="EJK43644.1"/>
    </source>
</evidence>
<dbReference type="InterPro" id="IPR027057">
    <property type="entry name" value="CAXX_Prtase_1"/>
</dbReference>
<feature type="transmembrane region" description="Helical" evidence="13">
    <location>
        <begin position="32"/>
        <end position="53"/>
    </location>
</feature>
<evidence type="ECO:0000256" key="5">
    <source>
        <dbReference type="ARBA" id="ARBA00022801"/>
    </source>
</evidence>
<feature type="domain" description="Peptidase M48" evidence="14">
    <location>
        <begin position="280"/>
        <end position="352"/>
    </location>
</feature>
<dbReference type="OrthoDB" id="360839at2759"/>
<dbReference type="InterPro" id="IPR001915">
    <property type="entry name" value="Peptidase_M48"/>
</dbReference>
<keyword evidence="9 13" id="KW-0482">Metalloprotease</keyword>
<feature type="transmembrane region" description="Helical" evidence="13">
    <location>
        <begin position="127"/>
        <end position="151"/>
    </location>
</feature>
<dbReference type="Gene3D" id="3.30.2010.10">
    <property type="entry name" value="Metalloproteases ('zincins'), catalytic domain"/>
    <property type="match status" value="1"/>
</dbReference>
<keyword evidence="3 13" id="KW-0812">Transmembrane</keyword>
<dbReference type="Pfam" id="PF16491">
    <property type="entry name" value="Peptidase_M48_N"/>
    <property type="match status" value="1"/>
</dbReference>
<evidence type="ECO:0000256" key="8">
    <source>
        <dbReference type="ARBA" id="ARBA00022989"/>
    </source>
</evidence>
<keyword evidence="2 13" id="KW-0645">Protease</keyword>
<evidence type="ECO:0000256" key="6">
    <source>
        <dbReference type="ARBA" id="ARBA00022824"/>
    </source>
</evidence>
<feature type="transmembrane region" description="Helical" evidence="13">
    <location>
        <begin position="219"/>
        <end position="241"/>
    </location>
</feature>
<dbReference type="FunFam" id="3.30.2010.10:FF:000002">
    <property type="entry name" value="CAAX prenyl protease"/>
    <property type="match status" value="1"/>
</dbReference>
<evidence type="ECO:0000256" key="4">
    <source>
        <dbReference type="ARBA" id="ARBA00022723"/>
    </source>
</evidence>
<keyword evidence="5 13" id="KW-0378">Hydrolase</keyword>